<proteinExistence type="predicted"/>
<reference evidence="2" key="1">
    <citation type="submission" date="2023-03" db="EMBL/GenBank/DDBJ databases">
        <title>Massive genome expansion in bonnet fungi (Mycena s.s.) driven by repeated elements and novel gene families across ecological guilds.</title>
        <authorList>
            <consortium name="Lawrence Berkeley National Laboratory"/>
            <person name="Harder C.B."/>
            <person name="Miyauchi S."/>
            <person name="Viragh M."/>
            <person name="Kuo A."/>
            <person name="Thoen E."/>
            <person name="Andreopoulos B."/>
            <person name="Lu D."/>
            <person name="Skrede I."/>
            <person name="Drula E."/>
            <person name="Henrissat B."/>
            <person name="Morin E."/>
            <person name="Kohler A."/>
            <person name="Barry K."/>
            <person name="LaButti K."/>
            <person name="Morin E."/>
            <person name="Salamov A."/>
            <person name="Lipzen A."/>
            <person name="Mereny Z."/>
            <person name="Hegedus B."/>
            <person name="Baldrian P."/>
            <person name="Stursova M."/>
            <person name="Weitz H."/>
            <person name="Taylor A."/>
            <person name="Grigoriev I.V."/>
            <person name="Nagy L.G."/>
            <person name="Martin F."/>
            <person name="Kauserud H."/>
        </authorList>
    </citation>
    <scope>NUCLEOTIDE SEQUENCE</scope>
    <source>
        <strain evidence="2">CBHHK182m</strain>
    </source>
</reference>
<feature type="region of interest" description="Disordered" evidence="1">
    <location>
        <begin position="62"/>
        <end position="114"/>
    </location>
</feature>
<feature type="compositionally biased region" description="Pro residues" evidence="1">
    <location>
        <begin position="161"/>
        <end position="174"/>
    </location>
</feature>
<accession>A0AAD7MGU3</accession>
<evidence type="ECO:0000313" key="2">
    <source>
        <dbReference type="EMBL" id="KAJ7715673.1"/>
    </source>
</evidence>
<evidence type="ECO:0000256" key="1">
    <source>
        <dbReference type="SAM" id="MobiDB-lite"/>
    </source>
</evidence>
<gene>
    <name evidence="2" type="ORF">B0H16DRAFT_1898622</name>
</gene>
<dbReference type="EMBL" id="JARKIB010000303">
    <property type="protein sequence ID" value="KAJ7715673.1"/>
    <property type="molecule type" value="Genomic_DNA"/>
</dbReference>
<feature type="region of interest" description="Disordered" evidence="1">
    <location>
        <begin position="329"/>
        <end position="434"/>
    </location>
</feature>
<feature type="compositionally biased region" description="Basic and acidic residues" evidence="1">
    <location>
        <begin position="329"/>
        <end position="349"/>
    </location>
</feature>
<dbReference type="Proteomes" id="UP001215598">
    <property type="component" value="Unassembled WGS sequence"/>
</dbReference>
<feature type="region of interest" description="Disordered" evidence="1">
    <location>
        <begin position="198"/>
        <end position="286"/>
    </location>
</feature>
<feature type="compositionally biased region" description="Basic and acidic residues" evidence="1">
    <location>
        <begin position="414"/>
        <end position="434"/>
    </location>
</feature>
<name>A0AAD7MGU3_9AGAR</name>
<feature type="compositionally biased region" description="Pro residues" evidence="1">
    <location>
        <begin position="354"/>
        <end position="366"/>
    </location>
</feature>
<evidence type="ECO:0000313" key="3">
    <source>
        <dbReference type="Proteomes" id="UP001215598"/>
    </source>
</evidence>
<sequence length="434" mass="45047">MNLRAKIRSDFPEVWANLALFPKEVFPDVGASASPSADDFSMLNDPANYMHLKFSNPTLPTLAPSASPKSPIRTPTPVSLTPLRSLPPKARGMYRGSPFSMSPPATPGVATDSHGAAAAPFSITPLSASSNSRQGLDASLSGFIYNPSSTAKLPTPSSWSPSPPAPPSSTPPQPLSADRQQAQEDRLRAPLSTFNVSALTPDDFPESRPLCNAPKALAPTAGRGRRGGRGGRGRGRGVRRWRGCGGSAGGWGSADVAGAGGESGGGEGGDADIGAEEDVSRGGTGGGAQVGLVLLGLTSSSTGATTLPTGPAVTRVSAARMKDIRAFEKQRDTQAERITRKRRNPDGLHDLVVFPPPPPGHEPLPAGPAALGGGRSSRVRRPPALFASEDYEYEPQVKRTRQGIQDAAAAKKASKSDGKRKAGEDNPHLEGAKR</sequence>
<keyword evidence="3" id="KW-1185">Reference proteome</keyword>
<feature type="compositionally biased region" description="Basic residues" evidence="1">
    <location>
        <begin position="223"/>
        <end position="242"/>
    </location>
</feature>
<organism evidence="2 3">
    <name type="scientific">Mycena metata</name>
    <dbReference type="NCBI Taxonomy" id="1033252"/>
    <lineage>
        <taxon>Eukaryota</taxon>
        <taxon>Fungi</taxon>
        <taxon>Dikarya</taxon>
        <taxon>Basidiomycota</taxon>
        <taxon>Agaricomycotina</taxon>
        <taxon>Agaricomycetes</taxon>
        <taxon>Agaricomycetidae</taxon>
        <taxon>Agaricales</taxon>
        <taxon>Marasmiineae</taxon>
        <taxon>Mycenaceae</taxon>
        <taxon>Mycena</taxon>
    </lineage>
</organism>
<comment type="caution">
    <text evidence="2">The sequence shown here is derived from an EMBL/GenBank/DDBJ whole genome shotgun (WGS) entry which is preliminary data.</text>
</comment>
<feature type="compositionally biased region" description="Gly residues" evidence="1">
    <location>
        <begin position="243"/>
        <end position="268"/>
    </location>
</feature>
<protein>
    <submittedName>
        <fullName evidence="2">Uncharacterized protein</fullName>
    </submittedName>
</protein>
<feature type="region of interest" description="Disordered" evidence="1">
    <location>
        <begin position="151"/>
        <end position="183"/>
    </location>
</feature>
<dbReference type="AlphaFoldDB" id="A0AAD7MGU3"/>